<name>A0A822V3P0_AGRTU</name>
<dbReference type="Pfam" id="PF18050">
    <property type="entry name" value="Cyclophil_like2"/>
    <property type="match status" value="1"/>
</dbReference>
<proteinExistence type="predicted"/>
<gene>
    <name evidence="2" type="ORF">AGR4A_Lc40715</name>
</gene>
<sequence>MVVGLHTERIVALRFLACLFCRLAAGAEAIVNGRPAVFARRILLAMAAAFILPGRAFSKSGPNNQERTDLKIKLVFAENTMIATLYNNPSARDFASMLPLDVRIADFGSNEKIAYLPRKLTVEGHGPFENERPYDLCYYMPWGNLAMFYADYRHPGLIRLGRFDKGYEALHIPGEFPLRIERVQ</sequence>
<dbReference type="InterPro" id="IPR029000">
    <property type="entry name" value="Cyclophilin-like_dom_sf"/>
</dbReference>
<organism evidence="2 3">
    <name type="scientific">Agrobacterium tumefaciens str. B6</name>
    <dbReference type="NCBI Taxonomy" id="1183423"/>
    <lineage>
        <taxon>Bacteria</taxon>
        <taxon>Pseudomonadati</taxon>
        <taxon>Pseudomonadota</taxon>
        <taxon>Alphaproteobacteria</taxon>
        <taxon>Hyphomicrobiales</taxon>
        <taxon>Rhizobiaceae</taxon>
        <taxon>Rhizobium/Agrobacterium group</taxon>
        <taxon>Agrobacterium</taxon>
        <taxon>Agrobacterium tumefaciens complex</taxon>
    </lineage>
</organism>
<reference evidence="2 3" key="1">
    <citation type="submission" date="2016-01" db="EMBL/GenBank/DDBJ databases">
        <authorList>
            <person name="Regsiter A."/>
            <person name="william w."/>
        </authorList>
    </citation>
    <scope>NUCLEOTIDE SEQUENCE [LARGE SCALE GENOMIC DNA]</scope>
    <source>
        <strain evidence="2 3">B6</strain>
    </source>
</reference>
<accession>A0A822V3P0</accession>
<dbReference type="InterPro" id="IPR041183">
    <property type="entry name" value="Cyclophilin-like"/>
</dbReference>
<dbReference type="Gene3D" id="2.40.100.20">
    <property type="match status" value="1"/>
</dbReference>
<evidence type="ECO:0000313" key="3">
    <source>
        <dbReference type="Proteomes" id="UP000192074"/>
    </source>
</evidence>
<evidence type="ECO:0000313" key="2">
    <source>
        <dbReference type="EMBL" id="CVI22989.1"/>
    </source>
</evidence>
<dbReference type="Proteomes" id="UP000192074">
    <property type="component" value="Unassembled WGS sequence"/>
</dbReference>
<comment type="caution">
    <text evidence="2">The sequence shown here is derived from an EMBL/GenBank/DDBJ whole genome shotgun (WGS) entry which is preliminary data.</text>
</comment>
<feature type="domain" description="Cyclophilin-like" evidence="1">
    <location>
        <begin position="76"/>
        <end position="181"/>
    </location>
</feature>
<evidence type="ECO:0000259" key="1">
    <source>
        <dbReference type="Pfam" id="PF18050"/>
    </source>
</evidence>
<dbReference type="AlphaFoldDB" id="A0A822V3P0"/>
<protein>
    <recommendedName>
        <fullName evidence="1">Cyclophilin-like domain-containing protein</fullName>
    </recommendedName>
</protein>
<dbReference type="EMBL" id="FCNL01000034">
    <property type="protein sequence ID" value="CVI22989.1"/>
    <property type="molecule type" value="Genomic_DNA"/>
</dbReference>
<dbReference type="SUPFAM" id="SSF50891">
    <property type="entry name" value="Cyclophilin-like"/>
    <property type="match status" value="1"/>
</dbReference>